<comment type="caution">
    <text evidence="1">The sequence shown here is derived from an EMBL/GenBank/DDBJ whole genome shotgun (WGS) entry which is preliminary data.</text>
</comment>
<evidence type="ECO:0000313" key="1">
    <source>
        <dbReference type="EMBL" id="GIY31059.1"/>
    </source>
</evidence>
<dbReference type="AlphaFoldDB" id="A0AAV4SDM7"/>
<proteinExistence type="predicted"/>
<organism evidence="1 2">
    <name type="scientific">Caerostris extrusa</name>
    <name type="common">Bark spider</name>
    <name type="synonym">Caerostris bankana</name>
    <dbReference type="NCBI Taxonomy" id="172846"/>
    <lineage>
        <taxon>Eukaryota</taxon>
        <taxon>Metazoa</taxon>
        <taxon>Ecdysozoa</taxon>
        <taxon>Arthropoda</taxon>
        <taxon>Chelicerata</taxon>
        <taxon>Arachnida</taxon>
        <taxon>Araneae</taxon>
        <taxon>Araneomorphae</taxon>
        <taxon>Entelegynae</taxon>
        <taxon>Araneoidea</taxon>
        <taxon>Araneidae</taxon>
        <taxon>Caerostris</taxon>
    </lineage>
</organism>
<protein>
    <submittedName>
        <fullName evidence="1">Uncharacterized protein</fullName>
    </submittedName>
</protein>
<dbReference type="Proteomes" id="UP001054945">
    <property type="component" value="Unassembled WGS sequence"/>
</dbReference>
<reference evidence="1 2" key="1">
    <citation type="submission" date="2021-06" db="EMBL/GenBank/DDBJ databases">
        <title>Caerostris extrusa draft genome.</title>
        <authorList>
            <person name="Kono N."/>
            <person name="Arakawa K."/>
        </authorList>
    </citation>
    <scope>NUCLEOTIDE SEQUENCE [LARGE SCALE GENOMIC DNA]</scope>
</reference>
<sequence length="532" mass="61389">MSVTTKINRVELSLKNEDDTSKFMNDALHGDLFSVFKIMDKLSGTVMYDSDTHEEQINIQDDYQIPASNEEKEINQKGEKILLSPELDTYLKYEGDLQHYPIEENENLPIQLAMSDPVQDQMLSDKEEDYPQYEQIEENTILPIELTIHLPVQEQTLPDKKESYSQYKLIEEHKILPAEFSAHLSIQDQTLFKEEEFPKHNLIEEDKISPIELTIPLPREEIYPQYKLTEESKILPLELAVPVPVQDQVFYDREEIYPQYKLTEESKILPVELAVPVTVQDQILYDREEIYPQYKLTEESKISPIELAVPVTVQDQVFYDREEIYPQYKLTEESKIFTFRTHYVTEAQNFNASLAQTTISNEIIVKNFTTIVLKLSEESGSGFNISESPIKSEVTTPKEVPKSVVEFENRQVISKILVPLNETEAKELFVNSLKEIKNSQTVESLNLTYVNLTETESLQNITDWTENGTDGNLTTIISSDIHIVITEPTPLVTTEATLKRSLKFIYNGKNPHLGVLRYEKPETNINLLKNAL</sequence>
<accession>A0AAV4SDM7</accession>
<gene>
    <name evidence="1" type="ORF">CEXT_425821</name>
</gene>
<dbReference type="EMBL" id="BPLR01009318">
    <property type="protein sequence ID" value="GIY31059.1"/>
    <property type="molecule type" value="Genomic_DNA"/>
</dbReference>
<name>A0AAV4SDM7_CAEEX</name>
<evidence type="ECO:0000313" key="2">
    <source>
        <dbReference type="Proteomes" id="UP001054945"/>
    </source>
</evidence>
<keyword evidence="2" id="KW-1185">Reference proteome</keyword>